<dbReference type="OrthoDB" id="341421at2759"/>
<dbReference type="AlphaFoldDB" id="A0A3N0YJQ8"/>
<keyword evidence="2" id="KW-1185">Reference proteome</keyword>
<evidence type="ECO:0000313" key="1">
    <source>
        <dbReference type="EMBL" id="ROL46482.1"/>
    </source>
</evidence>
<proteinExistence type="predicted"/>
<gene>
    <name evidence="1" type="ORF">DPX16_21666</name>
</gene>
<sequence length="111" mass="12546">MVISLPEKCLLTSSTVLKSYMGDYIKSTSWKSVLLGAAVSQDREEWCIQSALKLCNNLTDGNVKALERLSQLKQGANLSRLEQLCVAESLRQEEQRILEHARVVLQNLQRQ</sequence>
<name>A0A3N0YJQ8_ANAGA</name>
<protein>
    <submittedName>
        <fullName evidence="1">SET domain-containing protein 4</fullName>
    </submittedName>
</protein>
<dbReference type="Proteomes" id="UP000281406">
    <property type="component" value="Unassembled WGS sequence"/>
</dbReference>
<dbReference type="EMBL" id="RJVU01037554">
    <property type="protein sequence ID" value="ROL46482.1"/>
    <property type="molecule type" value="Genomic_DNA"/>
</dbReference>
<evidence type="ECO:0000313" key="2">
    <source>
        <dbReference type="Proteomes" id="UP000281406"/>
    </source>
</evidence>
<accession>A0A3N0YJQ8</accession>
<reference evidence="1 2" key="1">
    <citation type="submission" date="2018-10" db="EMBL/GenBank/DDBJ databases">
        <title>Genome assembly for a Yunnan-Guizhou Plateau 3E fish, Anabarilius grahami (Regan), and its evolutionary and genetic applications.</title>
        <authorList>
            <person name="Jiang W."/>
        </authorList>
    </citation>
    <scope>NUCLEOTIDE SEQUENCE [LARGE SCALE GENOMIC DNA]</scope>
    <source>
        <strain evidence="1">AG-KIZ</strain>
        <tissue evidence="1">Muscle</tissue>
    </source>
</reference>
<organism evidence="1 2">
    <name type="scientific">Anabarilius grahami</name>
    <name type="common">Kanglang fish</name>
    <name type="synonym">Barilius grahami</name>
    <dbReference type="NCBI Taxonomy" id="495550"/>
    <lineage>
        <taxon>Eukaryota</taxon>
        <taxon>Metazoa</taxon>
        <taxon>Chordata</taxon>
        <taxon>Craniata</taxon>
        <taxon>Vertebrata</taxon>
        <taxon>Euteleostomi</taxon>
        <taxon>Actinopterygii</taxon>
        <taxon>Neopterygii</taxon>
        <taxon>Teleostei</taxon>
        <taxon>Ostariophysi</taxon>
        <taxon>Cypriniformes</taxon>
        <taxon>Xenocyprididae</taxon>
        <taxon>Xenocypridinae</taxon>
        <taxon>Xenocypridinae incertae sedis</taxon>
        <taxon>Anabarilius</taxon>
    </lineage>
</organism>
<comment type="caution">
    <text evidence="1">The sequence shown here is derived from an EMBL/GenBank/DDBJ whole genome shotgun (WGS) entry which is preliminary data.</text>
</comment>